<dbReference type="SUPFAM" id="SSF49265">
    <property type="entry name" value="Fibronectin type III"/>
    <property type="match status" value="1"/>
</dbReference>
<feature type="domain" description="Fibronectin type-III" evidence="1">
    <location>
        <begin position="1"/>
        <end position="42"/>
    </location>
</feature>
<dbReference type="EMBL" id="BARU01043624">
    <property type="protein sequence ID" value="GAH83344.1"/>
    <property type="molecule type" value="Genomic_DNA"/>
</dbReference>
<dbReference type="CDD" id="cd00063">
    <property type="entry name" value="FN3"/>
    <property type="match status" value="1"/>
</dbReference>
<accession>X1JYK5</accession>
<gene>
    <name evidence="2" type="ORF">S03H2_66758</name>
</gene>
<feature type="non-terminal residue" evidence="2">
    <location>
        <position position="1"/>
    </location>
</feature>
<protein>
    <recommendedName>
        <fullName evidence="1">Fibronectin type-III domain-containing protein</fullName>
    </recommendedName>
</protein>
<dbReference type="InterPro" id="IPR003961">
    <property type="entry name" value="FN3_dom"/>
</dbReference>
<evidence type="ECO:0000259" key="1">
    <source>
        <dbReference type="PROSITE" id="PS50853"/>
    </source>
</evidence>
<sequence>TSFSFTLYPLKPNTTYYFRAVATNDLGTGYGAQRSFTTLQVPYYESLISPQVQTNPATDITEHTARLNGVVVEDGGVMGAARFQWGLTTEYGNDTPWQQGYGKGDEFFVDLNNLAEGQGFHFRAQFRVAGKLVSGSDMVFNTLFPLGPVTLVTDEIIQLLEAV</sequence>
<organism evidence="2">
    <name type="scientific">marine sediment metagenome</name>
    <dbReference type="NCBI Taxonomy" id="412755"/>
    <lineage>
        <taxon>unclassified sequences</taxon>
        <taxon>metagenomes</taxon>
        <taxon>ecological metagenomes</taxon>
    </lineage>
</organism>
<dbReference type="Gene3D" id="2.60.40.10">
    <property type="entry name" value="Immunoglobulins"/>
    <property type="match status" value="1"/>
</dbReference>
<comment type="caution">
    <text evidence="2">The sequence shown here is derived from an EMBL/GenBank/DDBJ whole genome shotgun (WGS) entry which is preliminary data.</text>
</comment>
<proteinExistence type="predicted"/>
<dbReference type="AlphaFoldDB" id="X1JYK5"/>
<reference evidence="2" key="1">
    <citation type="journal article" date="2014" name="Front. Microbiol.">
        <title>High frequency of phylogenetically diverse reductive dehalogenase-homologous genes in deep subseafloor sedimentary metagenomes.</title>
        <authorList>
            <person name="Kawai M."/>
            <person name="Futagami T."/>
            <person name="Toyoda A."/>
            <person name="Takaki Y."/>
            <person name="Nishi S."/>
            <person name="Hori S."/>
            <person name="Arai W."/>
            <person name="Tsubouchi T."/>
            <person name="Morono Y."/>
            <person name="Uchiyama I."/>
            <person name="Ito T."/>
            <person name="Fujiyama A."/>
            <person name="Inagaki F."/>
            <person name="Takami H."/>
        </authorList>
    </citation>
    <scope>NUCLEOTIDE SEQUENCE</scope>
    <source>
        <strain evidence="2">Expedition CK06-06</strain>
    </source>
</reference>
<name>X1JYK5_9ZZZZ</name>
<dbReference type="InterPro" id="IPR036116">
    <property type="entry name" value="FN3_sf"/>
</dbReference>
<dbReference type="InterPro" id="IPR013783">
    <property type="entry name" value="Ig-like_fold"/>
</dbReference>
<evidence type="ECO:0000313" key="2">
    <source>
        <dbReference type="EMBL" id="GAH83344.1"/>
    </source>
</evidence>
<dbReference type="PROSITE" id="PS50853">
    <property type="entry name" value="FN3"/>
    <property type="match status" value="1"/>
</dbReference>